<evidence type="ECO:0008006" key="3">
    <source>
        <dbReference type="Google" id="ProtNLM"/>
    </source>
</evidence>
<dbReference type="AlphaFoldDB" id="A0A0Q2M6W0"/>
<dbReference type="SUPFAM" id="SSF53474">
    <property type="entry name" value="alpha/beta-Hydrolases"/>
    <property type="match status" value="1"/>
</dbReference>
<evidence type="ECO:0000313" key="1">
    <source>
        <dbReference type="EMBL" id="KQH83634.1"/>
    </source>
</evidence>
<dbReference type="Proteomes" id="UP000051221">
    <property type="component" value="Unassembled WGS sequence"/>
</dbReference>
<comment type="caution">
    <text evidence="1">The sequence shown here is derived from an EMBL/GenBank/DDBJ whole genome shotgun (WGS) entry which is preliminary data.</text>
</comment>
<dbReference type="Pfam" id="PF05990">
    <property type="entry name" value="DUF900"/>
    <property type="match status" value="1"/>
</dbReference>
<accession>A0A0Q2M6W0</accession>
<dbReference type="InterPro" id="IPR029058">
    <property type="entry name" value="AB_hydrolase_fold"/>
</dbReference>
<name>A0A0Q2M6W0_VIBFU</name>
<sequence length="290" mass="33149">MLLITNRKLDKQRFVASNELSQSILYCQQQGDYTVELGSEVWMRTLQQTKAKQVLIYIHGFNNQPYQDILPRAQQLQAMLDDAGSQTVLIPVIWPCDNNFGIIRDYWDDQLAAELSGQIFSRALGKLLLWQERHADTPCYRPISLLAHSMGNRVMLKTLSSFTTSYGNQGVPLLFDQIFLMAADIPNDVLEEDKEGYWITQAGKQLTCFYAKDDLAMPASKVMNVKNRVYTRRLGHSGPKHPIPDLDVIDCSRFNQRFDPIKGHSYFFDSASPAWQAVVERLASLEIRQP</sequence>
<dbReference type="RefSeq" id="WP_055467198.1">
    <property type="nucleotide sequence ID" value="NZ_LKHS01000033.1"/>
</dbReference>
<protein>
    <recommendedName>
        <fullName evidence="3">Alpha/beta hydrolase</fullName>
    </recommendedName>
</protein>
<keyword evidence="2" id="KW-1185">Reference proteome</keyword>
<organism evidence="1 2">
    <name type="scientific">Vibrio furnissii</name>
    <dbReference type="NCBI Taxonomy" id="29494"/>
    <lineage>
        <taxon>Bacteria</taxon>
        <taxon>Pseudomonadati</taxon>
        <taxon>Pseudomonadota</taxon>
        <taxon>Gammaproteobacteria</taxon>
        <taxon>Vibrionales</taxon>
        <taxon>Vibrionaceae</taxon>
        <taxon>Vibrio</taxon>
    </lineage>
</organism>
<evidence type="ECO:0000313" key="2">
    <source>
        <dbReference type="Proteomes" id="UP000051221"/>
    </source>
</evidence>
<reference evidence="1 2" key="1">
    <citation type="submission" date="2015-08" db="EMBL/GenBank/DDBJ databases">
        <title>Antibacterial properties of a collection of Vibrionaceae strains.</title>
        <authorList>
            <person name="Giubergia S."/>
        </authorList>
    </citation>
    <scope>NUCLEOTIDE SEQUENCE [LARGE SCALE GENOMIC DNA]</scope>
    <source>
        <strain evidence="1 2">S0821</strain>
    </source>
</reference>
<gene>
    <name evidence="1" type="ORF">AMR76_21735</name>
</gene>
<proteinExistence type="predicted"/>
<dbReference type="InParanoid" id="A0A0Q2M6W0"/>
<dbReference type="EMBL" id="LKHS01000033">
    <property type="protein sequence ID" value="KQH83634.1"/>
    <property type="molecule type" value="Genomic_DNA"/>
</dbReference>
<dbReference type="InterPro" id="IPR010297">
    <property type="entry name" value="DUF900_hydrolase"/>
</dbReference>